<name>A0A2G5V224_9PELO</name>
<evidence type="ECO:0000313" key="2">
    <source>
        <dbReference type="EMBL" id="PIC45809.1"/>
    </source>
</evidence>
<dbReference type="EMBL" id="PDUG01000002">
    <property type="protein sequence ID" value="PIC45809.1"/>
    <property type="molecule type" value="Genomic_DNA"/>
</dbReference>
<dbReference type="OrthoDB" id="5851048at2759"/>
<comment type="caution">
    <text evidence="2">The sequence shown here is derived from an EMBL/GenBank/DDBJ whole genome shotgun (WGS) entry which is preliminary data.</text>
</comment>
<feature type="transmembrane region" description="Helical" evidence="1">
    <location>
        <begin position="571"/>
        <end position="593"/>
    </location>
</feature>
<evidence type="ECO:0000256" key="1">
    <source>
        <dbReference type="SAM" id="Phobius"/>
    </source>
</evidence>
<reference evidence="3" key="1">
    <citation type="submission" date="2017-10" db="EMBL/GenBank/DDBJ databases">
        <title>Rapid genome shrinkage in a self-fertile nematode reveals novel sperm competition proteins.</title>
        <authorList>
            <person name="Yin D."/>
            <person name="Schwarz E.M."/>
            <person name="Thomas C.G."/>
            <person name="Felde R.L."/>
            <person name="Korf I.F."/>
            <person name="Cutter A.D."/>
            <person name="Schartner C.M."/>
            <person name="Ralston E.J."/>
            <person name="Meyer B.J."/>
            <person name="Haag E.S."/>
        </authorList>
    </citation>
    <scope>NUCLEOTIDE SEQUENCE [LARGE SCALE GENOMIC DNA]</scope>
    <source>
        <strain evidence="3">JU1422</strain>
    </source>
</reference>
<gene>
    <name evidence="2" type="primary">Cni-C14A4.12</name>
    <name evidence="2" type="synonym">Cnig_chr_II.g5707</name>
    <name evidence="2" type="ORF">B9Z55_005707</name>
</gene>
<feature type="transmembrane region" description="Helical" evidence="1">
    <location>
        <begin position="507"/>
        <end position="529"/>
    </location>
</feature>
<feature type="transmembrane region" description="Helical" evidence="1">
    <location>
        <begin position="257"/>
        <end position="279"/>
    </location>
</feature>
<feature type="transmembrane region" description="Helical" evidence="1">
    <location>
        <begin position="291"/>
        <end position="315"/>
    </location>
</feature>
<feature type="transmembrane region" description="Helical" evidence="1">
    <location>
        <begin position="234"/>
        <end position="251"/>
    </location>
</feature>
<keyword evidence="1" id="KW-0472">Membrane</keyword>
<feature type="transmembrane region" description="Helical" evidence="1">
    <location>
        <begin position="51"/>
        <end position="71"/>
    </location>
</feature>
<evidence type="ECO:0000313" key="3">
    <source>
        <dbReference type="Proteomes" id="UP000230233"/>
    </source>
</evidence>
<feature type="transmembrane region" description="Helical" evidence="1">
    <location>
        <begin position="541"/>
        <end position="564"/>
    </location>
</feature>
<proteinExistence type="predicted"/>
<accession>A0A2G5V224</accession>
<feature type="transmembrane region" description="Helical" evidence="1">
    <location>
        <begin position="375"/>
        <end position="391"/>
    </location>
</feature>
<feature type="transmembrane region" description="Helical" evidence="1">
    <location>
        <begin position="605"/>
        <end position="627"/>
    </location>
</feature>
<keyword evidence="3" id="KW-1185">Reference proteome</keyword>
<dbReference type="AlphaFoldDB" id="A0A2G5V224"/>
<dbReference type="Proteomes" id="UP000230233">
    <property type="component" value="Chromosome II"/>
</dbReference>
<sequence length="671" mass="75534">MVLVYSETGIIQMKNDRKYWYFLLALGILALLNALVSTITKPMELMHHFSVINIHWINTIIFLAGLSPFIFPQKTLKSETAIVVVNVLSFCICVSCAFADLGNLAIKTFGTPNNTGILSNFISDDEIETEIPQPSKEISEHLAKLAQKFRDHLFAYNCLDLAICVLAACMSHKLIVNRIEASPNVHLTDSRRFQGYGVALIVMTVTGLANHMWQRLIMVNHKQAIFLDMHTIDEFSWLVINLATGVFVFLSSRSNQIIQSTSFVLSGATIYPSFFYAWLDYRIMTSAHSKFLFRQAITSLMIAIPHMFVLLTIFLTFVMTRRDATRVQLTHLNKVIFMGFSVFFLTISLSLVNVNLYALFTKQFYKIFHSSEQKLPFLTAFLSLFTGLSVATKFNYITIAASLVIGILAINATYLHIFSYIYLQFNGYFIDGTSSEFLVLPADKYDNGTESSSVHTIETSLNVLSFVGSSVLVLFLAYLARTALPPPDNTEESTEEILVKKKHEKSVLGLGVVMLFSAVFVLSLAFYVFFRTKSPHPLVTIYSQLFHVVLALSITSYALFQVLVAEHLSRFPILSCALIILSVIRALDILTQIDYKDIGNQPLTWTIHALVEYMAMFFHFATIAIVFRIEGAGRPLIEPAEIPMSFENPLGNATDENGYIMLRTAENEQTD</sequence>
<feature type="transmembrane region" description="Helical" evidence="1">
    <location>
        <begin position="195"/>
        <end position="213"/>
    </location>
</feature>
<feature type="transmembrane region" description="Helical" evidence="1">
    <location>
        <begin position="397"/>
        <end position="423"/>
    </location>
</feature>
<keyword evidence="1" id="KW-1133">Transmembrane helix</keyword>
<feature type="transmembrane region" description="Helical" evidence="1">
    <location>
        <begin position="335"/>
        <end position="354"/>
    </location>
</feature>
<feature type="transmembrane region" description="Helical" evidence="1">
    <location>
        <begin position="20"/>
        <end position="39"/>
    </location>
</feature>
<feature type="transmembrane region" description="Helical" evidence="1">
    <location>
        <begin position="83"/>
        <end position="106"/>
    </location>
</feature>
<keyword evidence="1" id="KW-0812">Transmembrane</keyword>
<feature type="transmembrane region" description="Helical" evidence="1">
    <location>
        <begin position="153"/>
        <end position="175"/>
    </location>
</feature>
<protein>
    <submittedName>
        <fullName evidence="2">Uncharacterized protein</fullName>
    </submittedName>
</protein>
<organism evidence="2 3">
    <name type="scientific">Caenorhabditis nigoni</name>
    <dbReference type="NCBI Taxonomy" id="1611254"/>
    <lineage>
        <taxon>Eukaryota</taxon>
        <taxon>Metazoa</taxon>
        <taxon>Ecdysozoa</taxon>
        <taxon>Nematoda</taxon>
        <taxon>Chromadorea</taxon>
        <taxon>Rhabditida</taxon>
        <taxon>Rhabditina</taxon>
        <taxon>Rhabditomorpha</taxon>
        <taxon>Rhabditoidea</taxon>
        <taxon>Rhabditidae</taxon>
        <taxon>Peloderinae</taxon>
        <taxon>Caenorhabditis</taxon>
    </lineage>
</organism>